<dbReference type="SMART" id="SM00342">
    <property type="entry name" value="HTH_ARAC"/>
    <property type="match status" value="1"/>
</dbReference>
<dbReference type="InterPro" id="IPR018060">
    <property type="entry name" value="HTH_AraC"/>
</dbReference>
<dbReference type="PANTHER" id="PTHR43130">
    <property type="entry name" value="ARAC-FAMILY TRANSCRIPTIONAL REGULATOR"/>
    <property type="match status" value="1"/>
</dbReference>
<proteinExistence type="predicted"/>
<sequence length="327" mass="35432">MAHRVAVLVLDQFSPLDLGVPGQVFWAAETPSGEKLYEVVTCSPGRQPVRCSAGYTVLPDHDLDVLDTADTVLVPGVHAGPPVTDGTLPGPVRETLLGRPRVMSICTGAFVLAAAGLLDDRPATTHWRDAARFATLFPRVRLDPSVLFIDDGDVLTSAGVAAGLDLCLHVIRRDHGSEVANRTARRCVMPPWRDGGQAQYIERPLPDPAGSSTAPTRAWMLSHLDAPLDLGALAGHARMSVRTFTRRFREETGVSPARWLTRQRVEHARHLLETTDLGVEEVARRAGFGTAVSLRQHLHAAVGVAPLAYRHTFRRADAPHAHDQPSA</sequence>
<dbReference type="SUPFAM" id="SSF52317">
    <property type="entry name" value="Class I glutamine amidotransferase-like"/>
    <property type="match status" value="1"/>
</dbReference>
<keyword evidence="2" id="KW-0804">Transcription</keyword>
<dbReference type="InterPro" id="IPR052158">
    <property type="entry name" value="INH-QAR"/>
</dbReference>
<dbReference type="EMBL" id="JBITMB010000002">
    <property type="protein sequence ID" value="MFI7440485.1"/>
    <property type="molecule type" value="Genomic_DNA"/>
</dbReference>
<dbReference type="CDD" id="cd03137">
    <property type="entry name" value="GATase1_AraC_1"/>
    <property type="match status" value="1"/>
</dbReference>
<dbReference type="Gene3D" id="3.40.50.880">
    <property type="match status" value="1"/>
</dbReference>
<evidence type="ECO:0000313" key="5">
    <source>
        <dbReference type="Proteomes" id="UP001612928"/>
    </source>
</evidence>
<keyword evidence="5" id="KW-1185">Reference proteome</keyword>
<dbReference type="Gene3D" id="1.10.10.60">
    <property type="entry name" value="Homeodomain-like"/>
    <property type="match status" value="1"/>
</dbReference>
<dbReference type="RefSeq" id="WP_397020214.1">
    <property type="nucleotide sequence ID" value="NZ_JBITMB010000002.1"/>
</dbReference>
<evidence type="ECO:0000256" key="1">
    <source>
        <dbReference type="ARBA" id="ARBA00023015"/>
    </source>
</evidence>
<organism evidence="4 5">
    <name type="scientific">Nonomuraea indica</name>
    <dbReference type="NCBI Taxonomy" id="1581193"/>
    <lineage>
        <taxon>Bacteria</taxon>
        <taxon>Bacillati</taxon>
        <taxon>Actinomycetota</taxon>
        <taxon>Actinomycetes</taxon>
        <taxon>Streptosporangiales</taxon>
        <taxon>Streptosporangiaceae</taxon>
        <taxon>Nonomuraea</taxon>
    </lineage>
</organism>
<dbReference type="Proteomes" id="UP001612928">
    <property type="component" value="Unassembled WGS sequence"/>
</dbReference>
<dbReference type="InterPro" id="IPR029062">
    <property type="entry name" value="Class_I_gatase-like"/>
</dbReference>
<dbReference type="InterPro" id="IPR009057">
    <property type="entry name" value="Homeodomain-like_sf"/>
</dbReference>
<protein>
    <submittedName>
        <fullName evidence="4">GlxA family transcriptional regulator</fullName>
    </submittedName>
</protein>
<evidence type="ECO:0000256" key="2">
    <source>
        <dbReference type="ARBA" id="ARBA00023163"/>
    </source>
</evidence>
<comment type="caution">
    <text evidence="4">The sequence shown here is derived from an EMBL/GenBank/DDBJ whole genome shotgun (WGS) entry which is preliminary data.</text>
</comment>
<feature type="domain" description="HTH araC/xylS-type" evidence="3">
    <location>
        <begin position="214"/>
        <end position="312"/>
    </location>
</feature>
<dbReference type="Pfam" id="PF01965">
    <property type="entry name" value="DJ-1_PfpI"/>
    <property type="match status" value="1"/>
</dbReference>
<accession>A0ABW8A1V5</accession>
<dbReference type="InterPro" id="IPR002818">
    <property type="entry name" value="DJ-1/PfpI"/>
</dbReference>
<dbReference type="Pfam" id="PF12833">
    <property type="entry name" value="HTH_18"/>
    <property type="match status" value="1"/>
</dbReference>
<dbReference type="PANTHER" id="PTHR43130:SF3">
    <property type="entry name" value="HTH-TYPE TRANSCRIPTIONAL REGULATOR RV1931C"/>
    <property type="match status" value="1"/>
</dbReference>
<gene>
    <name evidence="4" type="ORF">ACIBP5_11025</name>
</gene>
<reference evidence="4 5" key="1">
    <citation type="submission" date="2024-10" db="EMBL/GenBank/DDBJ databases">
        <title>The Natural Products Discovery Center: Release of the First 8490 Sequenced Strains for Exploring Actinobacteria Biosynthetic Diversity.</title>
        <authorList>
            <person name="Kalkreuter E."/>
            <person name="Kautsar S.A."/>
            <person name="Yang D."/>
            <person name="Bader C.D."/>
            <person name="Teijaro C.N."/>
            <person name="Fluegel L."/>
            <person name="Davis C.M."/>
            <person name="Simpson J.R."/>
            <person name="Lauterbach L."/>
            <person name="Steele A.D."/>
            <person name="Gui C."/>
            <person name="Meng S."/>
            <person name="Li G."/>
            <person name="Viehrig K."/>
            <person name="Ye F."/>
            <person name="Su P."/>
            <person name="Kiefer A.F."/>
            <person name="Nichols A."/>
            <person name="Cepeda A.J."/>
            <person name="Yan W."/>
            <person name="Fan B."/>
            <person name="Jiang Y."/>
            <person name="Adhikari A."/>
            <person name="Zheng C.-J."/>
            <person name="Schuster L."/>
            <person name="Cowan T.M."/>
            <person name="Smanski M.J."/>
            <person name="Chevrette M.G."/>
            <person name="De Carvalho L.P.S."/>
            <person name="Shen B."/>
        </authorList>
    </citation>
    <scope>NUCLEOTIDE SEQUENCE [LARGE SCALE GENOMIC DNA]</scope>
    <source>
        <strain evidence="4 5">NPDC049503</strain>
    </source>
</reference>
<dbReference type="PROSITE" id="PS01124">
    <property type="entry name" value="HTH_ARAC_FAMILY_2"/>
    <property type="match status" value="1"/>
</dbReference>
<dbReference type="SUPFAM" id="SSF46689">
    <property type="entry name" value="Homeodomain-like"/>
    <property type="match status" value="2"/>
</dbReference>
<name>A0ABW8A1V5_9ACTN</name>
<evidence type="ECO:0000313" key="4">
    <source>
        <dbReference type="EMBL" id="MFI7440485.1"/>
    </source>
</evidence>
<keyword evidence="1" id="KW-0805">Transcription regulation</keyword>
<evidence type="ECO:0000259" key="3">
    <source>
        <dbReference type="PROSITE" id="PS01124"/>
    </source>
</evidence>